<dbReference type="EMBL" id="LFZW01000001">
    <property type="protein sequence ID" value="KMY48870.1"/>
    <property type="molecule type" value="Genomic_DNA"/>
</dbReference>
<protein>
    <submittedName>
        <fullName evidence="1">Uncharacterized protein</fullName>
    </submittedName>
</protein>
<dbReference type="Proteomes" id="UP000037146">
    <property type="component" value="Unassembled WGS sequence"/>
</dbReference>
<comment type="caution">
    <text evidence="1">The sequence shown here is derived from an EMBL/GenBank/DDBJ whole genome shotgun (WGS) entry which is preliminary data.</text>
</comment>
<name>A0A0K9GQD8_9BACI</name>
<dbReference type="PATRIC" id="fig|1679170.3.peg.969"/>
<proteinExistence type="predicted"/>
<reference evidence="2" key="1">
    <citation type="submission" date="2015-07" db="EMBL/GenBank/DDBJ databases">
        <title>Genome sequencing project for genomic taxonomy and phylogenomics of Bacillus-like bacteria.</title>
        <authorList>
            <person name="Liu B."/>
            <person name="Wang J."/>
            <person name="Zhu Y."/>
            <person name="Liu G."/>
            <person name="Chen Q."/>
            <person name="Chen Z."/>
            <person name="Lan J."/>
            <person name="Che J."/>
            <person name="Ge C."/>
            <person name="Shi H."/>
            <person name="Pan Z."/>
            <person name="Liu X."/>
        </authorList>
    </citation>
    <scope>NUCLEOTIDE SEQUENCE [LARGE SCALE GENOMIC DNA]</scope>
    <source>
        <strain evidence="2">FJAT-27997</strain>
    </source>
</reference>
<keyword evidence="2" id="KW-1185">Reference proteome</keyword>
<dbReference type="RefSeq" id="WP_049680197.1">
    <property type="nucleotide sequence ID" value="NZ_LFZW01000001.1"/>
</dbReference>
<accession>A0A0K9GQD8</accession>
<evidence type="ECO:0000313" key="1">
    <source>
        <dbReference type="EMBL" id="KMY48870.1"/>
    </source>
</evidence>
<gene>
    <name evidence="1" type="ORF">AC625_04505</name>
</gene>
<organism evidence="1 2">
    <name type="scientific">Peribacillus loiseleuriae</name>
    <dbReference type="NCBI Taxonomy" id="1679170"/>
    <lineage>
        <taxon>Bacteria</taxon>
        <taxon>Bacillati</taxon>
        <taxon>Bacillota</taxon>
        <taxon>Bacilli</taxon>
        <taxon>Bacillales</taxon>
        <taxon>Bacillaceae</taxon>
        <taxon>Peribacillus</taxon>
    </lineage>
</organism>
<dbReference type="OrthoDB" id="2911893at2"/>
<evidence type="ECO:0000313" key="2">
    <source>
        <dbReference type="Proteomes" id="UP000037146"/>
    </source>
</evidence>
<dbReference type="AlphaFoldDB" id="A0A0K9GQD8"/>
<sequence length="101" mass="11398">MNEIGSVQQFILSQVEKLAQNSGYDFLFEADYGELLAQIIERDDSGSITGTPISFKLFVNEEKGAGKIIPYNPKGELRHQEFNIQNPQTIIALLTFIKTYL</sequence>
<dbReference type="STRING" id="1679170.AC625_04505"/>